<evidence type="ECO:0000259" key="7">
    <source>
        <dbReference type="Pfam" id="PF17390"/>
    </source>
</evidence>
<evidence type="ECO:0000259" key="5">
    <source>
        <dbReference type="Pfam" id="PF08531"/>
    </source>
</evidence>
<evidence type="ECO:0000259" key="4">
    <source>
        <dbReference type="Pfam" id="PF05592"/>
    </source>
</evidence>
<dbReference type="InterPro" id="IPR008902">
    <property type="entry name" value="Rhamnosid_concanavalin"/>
</dbReference>
<feature type="domain" description="Alpha-L-rhamnosidase C-terminal" evidence="7">
    <location>
        <begin position="899"/>
        <end position="975"/>
    </location>
</feature>
<evidence type="ECO:0000313" key="8">
    <source>
        <dbReference type="EMBL" id="PSL36269.1"/>
    </source>
</evidence>
<dbReference type="GO" id="GO:0030596">
    <property type="term" value="F:alpha-L-rhamnosidase activity"/>
    <property type="evidence" value="ECO:0007669"/>
    <property type="project" value="UniProtKB-EC"/>
</dbReference>
<organism evidence="8 9">
    <name type="scientific">Planomicrobium soli</name>
    <dbReference type="NCBI Taxonomy" id="1176648"/>
    <lineage>
        <taxon>Bacteria</taxon>
        <taxon>Bacillati</taxon>
        <taxon>Bacillota</taxon>
        <taxon>Bacilli</taxon>
        <taxon>Bacillales</taxon>
        <taxon>Caryophanaceae</taxon>
        <taxon>Planomicrobium</taxon>
    </lineage>
</organism>
<dbReference type="GO" id="GO:0005975">
    <property type="term" value="P:carbohydrate metabolic process"/>
    <property type="evidence" value="ECO:0007669"/>
    <property type="project" value="InterPro"/>
</dbReference>
<dbReference type="Pfam" id="PF17390">
    <property type="entry name" value="Bac_rhamnosid_C"/>
    <property type="match status" value="1"/>
</dbReference>
<dbReference type="InterPro" id="IPR016007">
    <property type="entry name" value="Alpha_rhamnosid"/>
</dbReference>
<dbReference type="Pfam" id="PF25788">
    <property type="entry name" value="Ig_Rha78A_N"/>
    <property type="match status" value="1"/>
</dbReference>
<dbReference type="RefSeq" id="WP_245894500.1">
    <property type="nucleotide sequence ID" value="NZ_PYAT01000007.1"/>
</dbReference>
<gene>
    <name evidence="8" type="ORF">B0H99_10790</name>
</gene>
<dbReference type="InterPro" id="IPR013783">
    <property type="entry name" value="Ig-like_fold"/>
</dbReference>
<dbReference type="PIRSF" id="PIRSF010631">
    <property type="entry name" value="A-rhamnsds"/>
    <property type="match status" value="1"/>
</dbReference>
<dbReference type="InterPro" id="IPR035398">
    <property type="entry name" value="Bac_rhamnosid_C"/>
</dbReference>
<dbReference type="InterPro" id="IPR012341">
    <property type="entry name" value="6hp_glycosidase-like_sf"/>
</dbReference>
<dbReference type="Pfam" id="PF17389">
    <property type="entry name" value="Bac_rhamnosid6H"/>
    <property type="match status" value="1"/>
</dbReference>
<dbReference type="PANTHER" id="PTHR33307">
    <property type="entry name" value="ALPHA-RHAMNOSIDASE (EUROFUNG)"/>
    <property type="match status" value="1"/>
</dbReference>
<evidence type="ECO:0000256" key="1">
    <source>
        <dbReference type="ARBA" id="ARBA00001445"/>
    </source>
</evidence>
<reference evidence="8 9" key="1">
    <citation type="submission" date="2018-03" db="EMBL/GenBank/DDBJ databases">
        <title>Genomic Encyclopedia of Type Strains, Phase III (KMG-III): the genomes of soil and plant-associated and newly described type strains.</title>
        <authorList>
            <person name="Whitman W."/>
        </authorList>
    </citation>
    <scope>NUCLEOTIDE SEQUENCE [LARGE SCALE GENOMIC DNA]</scope>
    <source>
        <strain evidence="8 9">CGMCC 1.12259</strain>
    </source>
</reference>
<dbReference type="Gene3D" id="2.60.120.260">
    <property type="entry name" value="Galactose-binding domain-like"/>
    <property type="match status" value="2"/>
</dbReference>
<evidence type="ECO:0000259" key="6">
    <source>
        <dbReference type="Pfam" id="PF17389"/>
    </source>
</evidence>
<feature type="domain" description="Bacterial alpha-L-rhamnosidase N-terminal" evidence="5">
    <location>
        <begin position="162"/>
        <end position="332"/>
    </location>
</feature>
<sequence length="1018" mass="114329">MSTKQDYLKSQVRINNLKIENVHNPLGVDAEKPRFSWMMEADLRGQKQNAYQILVASTSSKLDEKSADIWNSGKVASDISVAITYHGISLEPSTKYYWTVIVWNQDDIPFQAEETAYFETGLKSTDGTKHWGGAKWISMDGKDVNSDGAPLFRKESKLTGVVREARLYISALGVYDAYLNGQKLGIVNQGEKLKMEFMPPGWTNYDSTIHYMTYDVTPYMKDGAVTLAAVLGNGWWNSRISEEDESPAITNYYSGEGNELALLAKLRITYEDDSVETVVTDLDSGWKATDSGPIRTNDIYDGETYDATMEIQGWNENGFDDSSWNKVKEHPYRKLYPDARVISFNWDTAQIIDDLDQLPQSITFYQDITDQESSKNRRGTINIDSSRTVFKAEGEKDCSVTISDKDNVIFDLGQNMVGVPRITVQGEKGTQVKMRFAEILNDDSEGADGPEGSIYTANLRTAKATDYYSLKGSAEGETYQPVFTFHGFRYVEVTVVSPNTSVQMKSLIGKVAMSALEETGKIVTSHPDVNQLFSNISWGHRGNYLWIPTDCPQRDERIGWSGDTQLFANTALYNMDAGIFLENWMEMLKDSQEAYGEGTFHSASPSARFSDFMGVVGNGGWADAGIVVPWTVWQMTGDTTIIEKNYSAMVKFIDWIWSQTKESYRGPGSIGDWLNFEGTAKELMSDAYYAYDAKLMEKMSLAIGKQEEAEKYSRLFEKIKREFIKNYIELDTNGKLTLKSSKGSPFTMPNFYSSADVVDNSQSGLLWSLKLELYENEDQKNQMIDLLVENIRNEEEYKRLHPDSNRVNYAENTLAVGFLGVNVIAPVLSETGHSDLAYSLLLQDQMPSWLYSVKNGATTVWERWNSYSIEDGFGDVAMNSFNHYAYGAIAEWMYKYMAGISNDEANPGFKHIHLQPNIDEKGQITSVNGEYRSVYGTIKSEWKIEDAVFHYNVSIPANTTATVWLPASDLDVIKVDGQPAGSQDGVTITGHKDGKAILQIGSGEYVFESTIQNTILIN</sequence>
<accession>A0A2P8GQL7</accession>
<evidence type="ECO:0000313" key="9">
    <source>
        <dbReference type="Proteomes" id="UP000242682"/>
    </source>
</evidence>
<dbReference type="Gene3D" id="2.60.40.10">
    <property type="entry name" value="Immunoglobulins"/>
    <property type="match status" value="1"/>
</dbReference>
<comment type="caution">
    <text evidence="8">The sequence shown here is derived from an EMBL/GenBank/DDBJ whole genome shotgun (WGS) entry which is preliminary data.</text>
</comment>
<dbReference type="EC" id="3.2.1.40" evidence="2"/>
<evidence type="ECO:0000256" key="3">
    <source>
        <dbReference type="ARBA" id="ARBA00022801"/>
    </source>
</evidence>
<dbReference type="InterPro" id="IPR008928">
    <property type="entry name" value="6-hairpin_glycosidase_sf"/>
</dbReference>
<comment type="catalytic activity">
    <reaction evidence="1">
        <text>Hydrolysis of terminal non-reducing alpha-L-rhamnose residues in alpha-L-rhamnosides.</text>
        <dbReference type="EC" id="3.2.1.40"/>
    </reaction>
</comment>
<dbReference type="PANTHER" id="PTHR33307:SF6">
    <property type="entry name" value="ALPHA-RHAMNOSIDASE (EUROFUNG)-RELATED"/>
    <property type="match status" value="1"/>
</dbReference>
<dbReference type="Pfam" id="PF08531">
    <property type="entry name" value="Bac_rhamnosid_N"/>
    <property type="match status" value="1"/>
</dbReference>
<evidence type="ECO:0000256" key="2">
    <source>
        <dbReference type="ARBA" id="ARBA00012652"/>
    </source>
</evidence>
<dbReference type="Gene3D" id="2.60.420.10">
    <property type="entry name" value="Maltose phosphorylase, domain 3"/>
    <property type="match status" value="1"/>
</dbReference>
<keyword evidence="3" id="KW-0378">Hydrolase</keyword>
<dbReference type="InterPro" id="IPR035396">
    <property type="entry name" value="Bac_rhamnosid6H"/>
</dbReference>
<dbReference type="Pfam" id="PF05592">
    <property type="entry name" value="Bac_rhamnosid"/>
    <property type="match status" value="1"/>
</dbReference>
<proteinExistence type="predicted"/>
<feature type="domain" description="Alpha-L-rhamnosidase concanavalin-like" evidence="4">
    <location>
        <begin position="405"/>
        <end position="503"/>
    </location>
</feature>
<dbReference type="AlphaFoldDB" id="A0A2P8GQL7"/>
<feature type="domain" description="Alpha-L-rhamnosidase six-hairpin glycosidase" evidence="6">
    <location>
        <begin position="518"/>
        <end position="896"/>
    </location>
</feature>
<protein>
    <recommendedName>
        <fullName evidence="2">alpha-L-rhamnosidase</fullName>
        <ecNumber evidence="2">3.2.1.40</ecNumber>
    </recommendedName>
</protein>
<keyword evidence="9" id="KW-1185">Reference proteome</keyword>
<dbReference type="Proteomes" id="UP000242682">
    <property type="component" value="Unassembled WGS sequence"/>
</dbReference>
<name>A0A2P8GQL7_9BACL</name>
<dbReference type="SUPFAM" id="SSF48208">
    <property type="entry name" value="Six-hairpin glycosidases"/>
    <property type="match status" value="1"/>
</dbReference>
<dbReference type="EMBL" id="PYAT01000007">
    <property type="protein sequence ID" value="PSL36269.1"/>
    <property type="molecule type" value="Genomic_DNA"/>
</dbReference>
<dbReference type="Gene3D" id="1.50.10.10">
    <property type="match status" value="1"/>
</dbReference>
<dbReference type="InterPro" id="IPR013737">
    <property type="entry name" value="Bac_rhamnosid_N"/>
</dbReference>